<feature type="transmembrane region" description="Helical" evidence="8">
    <location>
        <begin position="158"/>
        <end position="182"/>
    </location>
</feature>
<name>A0A1F7YHN3_9BACT</name>
<keyword evidence="5 8" id="KW-0812">Transmembrane</keyword>
<keyword evidence="4" id="KW-0808">Transferase</keyword>
<dbReference type="PANTHER" id="PTHR33908:SF11">
    <property type="entry name" value="MEMBRANE PROTEIN"/>
    <property type="match status" value="1"/>
</dbReference>
<dbReference type="AlphaFoldDB" id="A0A1F7YHN3"/>
<evidence type="ECO:0000256" key="1">
    <source>
        <dbReference type="ARBA" id="ARBA00004651"/>
    </source>
</evidence>
<comment type="caution">
    <text evidence="10">The sequence shown here is derived from an EMBL/GenBank/DDBJ whole genome shotgun (WGS) entry which is preliminary data.</text>
</comment>
<dbReference type="GO" id="GO:0016763">
    <property type="term" value="F:pentosyltransferase activity"/>
    <property type="evidence" value="ECO:0007669"/>
    <property type="project" value="TreeGrafter"/>
</dbReference>
<feature type="transmembrane region" description="Helical" evidence="8">
    <location>
        <begin position="127"/>
        <end position="146"/>
    </location>
</feature>
<evidence type="ECO:0000256" key="3">
    <source>
        <dbReference type="ARBA" id="ARBA00022676"/>
    </source>
</evidence>
<evidence type="ECO:0000313" key="10">
    <source>
        <dbReference type="EMBL" id="OGM26874.1"/>
    </source>
</evidence>
<feature type="transmembrane region" description="Helical" evidence="8">
    <location>
        <begin position="251"/>
        <end position="272"/>
    </location>
</feature>
<evidence type="ECO:0000313" key="11">
    <source>
        <dbReference type="Proteomes" id="UP000178851"/>
    </source>
</evidence>
<accession>A0A1F7YHN3</accession>
<dbReference type="InterPro" id="IPR038731">
    <property type="entry name" value="RgtA/B/C-like"/>
</dbReference>
<keyword evidence="2" id="KW-1003">Cell membrane</keyword>
<organism evidence="10 11">
    <name type="scientific">Candidatus Woesebacteria bacterium RIFCSPHIGHO2_01_FULL_39_28</name>
    <dbReference type="NCBI Taxonomy" id="1802496"/>
    <lineage>
        <taxon>Bacteria</taxon>
        <taxon>Candidatus Woeseibacteriota</taxon>
    </lineage>
</organism>
<feature type="domain" description="Glycosyltransferase RgtA/B/C/D-like" evidence="9">
    <location>
        <begin position="58"/>
        <end position="198"/>
    </location>
</feature>
<sequence>MKRKILKFLIFASPIVFLIISRQNSFNIPFERDEGEYAYSAWLMRMGASPYKYSFLQKPPMIIYTYFLAQLINPDSFWPPRVLALLSLIISVILLGKIAKKEFGEKAGIIAMWIFVSLTSLPQFTPYAANTEVFMLSPLIAILYLYTFNRKNTKNSAWFFSGLLAAISVLYKPISLPVIVFVFSAWTLERLKNNTKLLPQNILSVLFGLITALVLVFAYFFEKRALGNMFESAVWFNSYYLKNLKGTLFPFFAKPLLLTRPILLLTFIAYLLKPSKRLVFHSALLLVTSLTLYSAPFGHYYILLIPFLSLAASGGIYHALNHFHLSKSIPISLLIVFFIILPTKNIFFLNKDELYSSFYASTEPFKEAPRIAQELVKITKPNDYVFIAGSEPEILYYAGRKSSSRFVITYPLNIKSPKQLDYQNEVIKDIEKNTPQAIILSQFPSSKFWVKGNPTVLFDYTMDLLNNKYILVGSFIRDGGSGYWENHPSNENLSKSSFLIYKRISI</sequence>
<keyword evidence="7 8" id="KW-0472">Membrane</keyword>
<proteinExistence type="predicted"/>
<dbReference type="Pfam" id="PF13231">
    <property type="entry name" value="PMT_2"/>
    <property type="match status" value="1"/>
</dbReference>
<keyword evidence="6 8" id="KW-1133">Transmembrane helix</keyword>
<evidence type="ECO:0000256" key="8">
    <source>
        <dbReference type="SAM" id="Phobius"/>
    </source>
</evidence>
<evidence type="ECO:0000256" key="5">
    <source>
        <dbReference type="ARBA" id="ARBA00022692"/>
    </source>
</evidence>
<evidence type="ECO:0000259" key="9">
    <source>
        <dbReference type="Pfam" id="PF13231"/>
    </source>
</evidence>
<dbReference type="InterPro" id="IPR050297">
    <property type="entry name" value="LipidA_mod_glycosyltrf_83"/>
</dbReference>
<feature type="transmembrane region" description="Helical" evidence="8">
    <location>
        <begin position="77"/>
        <end position="96"/>
    </location>
</feature>
<dbReference type="GO" id="GO:0005886">
    <property type="term" value="C:plasma membrane"/>
    <property type="evidence" value="ECO:0007669"/>
    <property type="project" value="UniProtKB-SubCell"/>
</dbReference>
<dbReference type="PANTHER" id="PTHR33908">
    <property type="entry name" value="MANNOSYLTRANSFERASE YKCB-RELATED"/>
    <property type="match status" value="1"/>
</dbReference>
<gene>
    <name evidence="10" type="ORF">A2627_05675</name>
</gene>
<reference evidence="10 11" key="1">
    <citation type="journal article" date="2016" name="Nat. Commun.">
        <title>Thousands of microbial genomes shed light on interconnected biogeochemical processes in an aquifer system.</title>
        <authorList>
            <person name="Anantharaman K."/>
            <person name="Brown C.T."/>
            <person name="Hug L.A."/>
            <person name="Sharon I."/>
            <person name="Castelle C.J."/>
            <person name="Probst A.J."/>
            <person name="Thomas B.C."/>
            <person name="Singh A."/>
            <person name="Wilkins M.J."/>
            <person name="Karaoz U."/>
            <person name="Brodie E.L."/>
            <person name="Williams K.H."/>
            <person name="Hubbard S.S."/>
            <person name="Banfield J.F."/>
        </authorList>
    </citation>
    <scope>NUCLEOTIDE SEQUENCE [LARGE SCALE GENOMIC DNA]</scope>
</reference>
<dbReference type="EMBL" id="MGGI01000010">
    <property type="protein sequence ID" value="OGM26874.1"/>
    <property type="molecule type" value="Genomic_DNA"/>
</dbReference>
<evidence type="ECO:0000256" key="4">
    <source>
        <dbReference type="ARBA" id="ARBA00022679"/>
    </source>
</evidence>
<dbReference type="GO" id="GO:0009103">
    <property type="term" value="P:lipopolysaccharide biosynthetic process"/>
    <property type="evidence" value="ECO:0007669"/>
    <property type="project" value="UniProtKB-ARBA"/>
</dbReference>
<dbReference type="Proteomes" id="UP000178851">
    <property type="component" value="Unassembled WGS sequence"/>
</dbReference>
<evidence type="ECO:0000256" key="6">
    <source>
        <dbReference type="ARBA" id="ARBA00022989"/>
    </source>
</evidence>
<evidence type="ECO:0000256" key="7">
    <source>
        <dbReference type="ARBA" id="ARBA00023136"/>
    </source>
</evidence>
<evidence type="ECO:0000256" key="2">
    <source>
        <dbReference type="ARBA" id="ARBA00022475"/>
    </source>
</evidence>
<feature type="transmembrane region" description="Helical" evidence="8">
    <location>
        <begin position="103"/>
        <end position="121"/>
    </location>
</feature>
<protein>
    <recommendedName>
        <fullName evidence="9">Glycosyltransferase RgtA/B/C/D-like domain-containing protein</fullName>
    </recommendedName>
</protein>
<feature type="transmembrane region" description="Helical" evidence="8">
    <location>
        <begin position="202"/>
        <end position="221"/>
    </location>
</feature>
<keyword evidence="3" id="KW-0328">Glycosyltransferase</keyword>
<comment type="subcellular location">
    <subcellularLocation>
        <location evidence="1">Cell membrane</location>
        <topology evidence="1">Multi-pass membrane protein</topology>
    </subcellularLocation>
</comment>
<feature type="transmembrane region" description="Helical" evidence="8">
    <location>
        <begin position="300"/>
        <end position="319"/>
    </location>
</feature>